<keyword evidence="3" id="KW-1133">Transmembrane helix</keyword>
<dbReference type="FunCoup" id="A0A0N8NZY3">
    <property type="interactions" value="9"/>
</dbReference>
<dbReference type="SUPFAM" id="SSF49879">
    <property type="entry name" value="SMAD/FHA domain"/>
    <property type="match status" value="1"/>
</dbReference>
<evidence type="ECO:0000256" key="3">
    <source>
        <dbReference type="SAM" id="Phobius"/>
    </source>
</evidence>
<dbReference type="AlphaFoldDB" id="A0A0N8NZY3"/>
<feature type="coiled-coil region" evidence="1">
    <location>
        <begin position="821"/>
        <end position="855"/>
    </location>
</feature>
<accession>A0A0N8NZY3</accession>
<evidence type="ECO:0000256" key="2">
    <source>
        <dbReference type="SAM" id="MobiDB-lite"/>
    </source>
</evidence>
<evidence type="ECO:0000259" key="4">
    <source>
        <dbReference type="PROSITE" id="PS50006"/>
    </source>
</evidence>
<keyword evidence="6" id="KW-1185">Reference proteome</keyword>
<evidence type="ECO:0000313" key="5">
    <source>
        <dbReference type="EMBL" id="KPU75604.1"/>
    </source>
</evidence>
<dbReference type="CDD" id="cd22679">
    <property type="entry name" value="FHA_SLMAP"/>
    <property type="match status" value="1"/>
</dbReference>
<name>A0A0N8NZY3_DROAN</name>
<dbReference type="PANTHER" id="PTHR15715:SF37">
    <property type="entry name" value="LD47843P"/>
    <property type="match status" value="1"/>
</dbReference>
<sequence>MVFVSNEWLKNKDDEQKPNPSSPAPSVNDGSAVAAPTTDSLETSRASISFVAAATGKRKRAQLHSIMDTLNKKTTEQEQLFQIMETKYEIETAFSNNVNTNDKHDNNDIQVCDSNTNTLQSTSSQDARRSLQLSSVSPHLLNTVNANTSVIGSAGSSNLFGSLGGLSNCAIHREPASNCGSFIVASSPSTVVADLNIDSDIHSSASSGEAKIVLQCEAKSHKFETRSIPLQPNQECKVGRLIAKSKASEGNAIFDCKVLSRNHAMLWYTADGRFWVKDTKSSNGTFINDNKLGNDPAELHYGDIVKFGVEVIENSRQEVHGCIIARVTLFLPDGREAISFESDQLQLTGPNRISFDEIQRLNSFLQEAAQREKTLKAKLSSLQGVLDSTRKNSAMCWQSMITEDQLLHKINLLEKKLQVMEKNVPETALRNEIVKLLEDKTTYQLTAKEALRKVYQERCDAMQMLSKMEMAYTTSENECGILRAQILASKQTMQDFNVRLEQLQQEYVEYKQESLRQQQNSKEQEETRFEMLKNKLVEQEQQKEDLCQQVTRLHQTIAEHDNEQKLQEKNVLEQLDAVILGDDEYDDNELIDENDNAETSLKIKELDLKKNVACKSSVIKLLKNSDLSKGEGSSAVLKAIFDAEDEDLEEKKFVCQDEFQASNILFDLSEGVLIDSASATSDEFTHNPPNYIRLNGIDESIEDKISPTVTKFATQNILVSEEEKICISPGLPTDQALEMLQEECEAYKQKTTLLTGDICFMQEQIEQLKTQLENEIKKNADTESTLKLKNIYSHSPGQNENSIEGTEQNWCEEIRAIINPQEDREEELVIYKEKLEESETNNMQLRQEILQLRLKQIPQGNQVLLHRILPIGCVAFAALIYFLSNRI</sequence>
<dbReference type="Proteomes" id="UP000007801">
    <property type="component" value="Unassembled WGS sequence"/>
</dbReference>
<feature type="transmembrane region" description="Helical" evidence="3">
    <location>
        <begin position="864"/>
        <end position="883"/>
    </location>
</feature>
<evidence type="ECO:0000256" key="1">
    <source>
        <dbReference type="SAM" id="Coils"/>
    </source>
</evidence>
<dbReference type="KEGG" id="dan:26515215"/>
<proteinExistence type="predicted"/>
<dbReference type="PANTHER" id="PTHR15715">
    <property type="entry name" value="CENTROSOMAL PROTEIN OF 170 KDA"/>
    <property type="match status" value="1"/>
</dbReference>
<feature type="region of interest" description="Disordered" evidence="2">
    <location>
        <begin position="1"/>
        <end position="40"/>
    </location>
</feature>
<organism evidence="5 6">
    <name type="scientific">Drosophila ananassae</name>
    <name type="common">Fruit fly</name>
    <dbReference type="NCBI Taxonomy" id="7217"/>
    <lineage>
        <taxon>Eukaryota</taxon>
        <taxon>Metazoa</taxon>
        <taxon>Ecdysozoa</taxon>
        <taxon>Arthropoda</taxon>
        <taxon>Hexapoda</taxon>
        <taxon>Insecta</taxon>
        <taxon>Pterygota</taxon>
        <taxon>Neoptera</taxon>
        <taxon>Endopterygota</taxon>
        <taxon>Diptera</taxon>
        <taxon>Brachycera</taxon>
        <taxon>Muscomorpha</taxon>
        <taxon>Ephydroidea</taxon>
        <taxon>Drosophilidae</taxon>
        <taxon>Drosophila</taxon>
        <taxon>Sophophora</taxon>
    </lineage>
</organism>
<keyword evidence="3" id="KW-0812">Transmembrane</keyword>
<dbReference type="OrthoDB" id="687730at2759"/>
<dbReference type="PROSITE" id="PS50006">
    <property type="entry name" value="FHA_DOMAIN"/>
    <property type="match status" value="1"/>
</dbReference>
<keyword evidence="1" id="KW-0175">Coiled coil</keyword>
<dbReference type="STRING" id="7217.A0A0N8NZY3"/>
<feature type="coiled-coil region" evidence="1">
    <location>
        <begin position="486"/>
        <end position="563"/>
    </location>
</feature>
<dbReference type="InParanoid" id="A0A0N8NZY3"/>
<dbReference type="InterPro" id="IPR008984">
    <property type="entry name" value="SMAD_FHA_dom_sf"/>
</dbReference>
<dbReference type="InterPro" id="IPR051176">
    <property type="entry name" value="Cent_Immune-Sig_Mod"/>
</dbReference>
<dbReference type="InterPro" id="IPR000253">
    <property type="entry name" value="FHA_dom"/>
</dbReference>
<dbReference type="Pfam" id="PF00498">
    <property type="entry name" value="FHA"/>
    <property type="match status" value="1"/>
</dbReference>
<dbReference type="SMART" id="SM00240">
    <property type="entry name" value="FHA"/>
    <property type="match status" value="1"/>
</dbReference>
<dbReference type="EMBL" id="CH902638">
    <property type="protein sequence ID" value="KPU75604.1"/>
    <property type="molecule type" value="Genomic_DNA"/>
</dbReference>
<keyword evidence="3" id="KW-0472">Membrane</keyword>
<reference evidence="5 6" key="1">
    <citation type="journal article" date="2007" name="Nature">
        <title>Evolution of genes and genomes on the Drosophila phylogeny.</title>
        <authorList>
            <consortium name="Drosophila 12 Genomes Consortium"/>
            <person name="Clark A.G."/>
            <person name="Eisen M.B."/>
            <person name="Smith D.R."/>
            <person name="Bergman C.M."/>
            <person name="Oliver B."/>
            <person name="Markow T.A."/>
            <person name="Kaufman T.C."/>
            <person name="Kellis M."/>
            <person name="Gelbart W."/>
            <person name="Iyer V.N."/>
            <person name="Pollard D.A."/>
            <person name="Sackton T.B."/>
            <person name="Larracuente A.M."/>
            <person name="Singh N.D."/>
            <person name="Abad J.P."/>
            <person name="Abt D.N."/>
            <person name="Adryan B."/>
            <person name="Aguade M."/>
            <person name="Akashi H."/>
            <person name="Anderson W.W."/>
            <person name="Aquadro C.F."/>
            <person name="Ardell D.H."/>
            <person name="Arguello R."/>
            <person name="Artieri C.G."/>
            <person name="Barbash D.A."/>
            <person name="Barker D."/>
            <person name="Barsanti P."/>
            <person name="Batterham P."/>
            <person name="Batzoglou S."/>
            <person name="Begun D."/>
            <person name="Bhutkar A."/>
            <person name="Blanco E."/>
            <person name="Bosak S.A."/>
            <person name="Bradley R.K."/>
            <person name="Brand A.D."/>
            <person name="Brent M.R."/>
            <person name="Brooks A.N."/>
            <person name="Brown R.H."/>
            <person name="Butlin R.K."/>
            <person name="Caggese C."/>
            <person name="Calvi B.R."/>
            <person name="Bernardo de Carvalho A."/>
            <person name="Caspi A."/>
            <person name="Castrezana S."/>
            <person name="Celniker S.E."/>
            <person name="Chang J.L."/>
            <person name="Chapple C."/>
            <person name="Chatterji S."/>
            <person name="Chinwalla A."/>
            <person name="Civetta A."/>
            <person name="Clifton S.W."/>
            <person name="Comeron J.M."/>
            <person name="Costello J.C."/>
            <person name="Coyne J.A."/>
            <person name="Daub J."/>
            <person name="David R.G."/>
            <person name="Delcher A.L."/>
            <person name="Delehaunty K."/>
            <person name="Do C.B."/>
            <person name="Ebling H."/>
            <person name="Edwards K."/>
            <person name="Eickbush T."/>
            <person name="Evans J.D."/>
            <person name="Filipski A."/>
            <person name="Findeiss S."/>
            <person name="Freyhult E."/>
            <person name="Fulton L."/>
            <person name="Fulton R."/>
            <person name="Garcia A.C."/>
            <person name="Gardiner A."/>
            <person name="Garfield D.A."/>
            <person name="Garvin B.E."/>
            <person name="Gibson G."/>
            <person name="Gilbert D."/>
            <person name="Gnerre S."/>
            <person name="Godfrey J."/>
            <person name="Good R."/>
            <person name="Gotea V."/>
            <person name="Gravely B."/>
            <person name="Greenberg A.J."/>
            <person name="Griffiths-Jones S."/>
            <person name="Gross S."/>
            <person name="Guigo R."/>
            <person name="Gustafson E.A."/>
            <person name="Haerty W."/>
            <person name="Hahn M.W."/>
            <person name="Halligan D.L."/>
            <person name="Halpern A.L."/>
            <person name="Halter G.M."/>
            <person name="Han M.V."/>
            <person name="Heger A."/>
            <person name="Hillier L."/>
            <person name="Hinrichs A.S."/>
            <person name="Holmes I."/>
            <person name="Hoskins R.A."/>
            <person name="Hubisz M.J."/>
            <person name="Hultmark D."/>
            <person name="Huntley M.A."/>
            <person name="Jaffe D.B."/>
            <person name="Jagadeeshan S."/>
            <person name="Jeck W.R."/>
            <person name="Johnson J."/>
            <person name="Jones C.D."/>
            <person name="Jordan W.C."/>
            <person name="Karpen G.H."/>
            <person name="Kataoka E."/>
            <person name="Keightley P.D."/>
            <person name="Kheradpour P."/>
            <person name="Kirkness E.F."/>
            <person name="Koerich L.B."/>
            <person name="Kristiansen K."/>
            <person name="Kudrna D."/>
            <person name="Kulathinal R.J."/>
            <person name="Kumar S."/>
            <person name="Kwok R."/>
            <person name="Lander E."/>
            <person name="Langley C.H."/>
            <person name="Lapoint R."/>
            <person name="Lazzaro B.P."/>
            <person name="Lee S.J."/>
            <person name="Levesque L."/>
            <person name="Li R."/>
            <person name="Lin C.F."/>
            <person name="Lin M.F."/>
            <person name="Lindblad-Toh K."/>
            <person name="Llopart A."/>
            <person name="Long M."/>
            <person name="Low L."/>
            <person name="Lozovsky E."/>
            <person name="Lu J."/>
            <person name="Luo M."/>
            <person name="Machado C.A."/>
            <person name="Makalowski W."/>
            <person name="Marzo M."/>
            <person name="Matsuda M."/>
            <person name="Matzkin L."/>
            <person name="McAllister B."/>
            <person name="McBride C.S."/>
            <person name="McKernan B."/>
            <person name="McKernan K."/>
            <person name="Mendez-Lago M."/>
            <person name="Minx P."/>
            <person name="Mollenhauer M.U."/>
            <person name="Montooth K."/>
            <person name="Mount S.M."/>
            <person name="Mu X."/>
            <person name="Myers E."/>
            <person name="Negre B."/>
            <person name="Newfeld S."/>
            <person name="Nielsen R."/>
            <person name="Noor M.A."/>
            <person name="O'Grady P."/>
            <person name="Pachter L."/>
            <person name="Papaceit M."/>
            <person name="Parisi M.J."/>
            <person name="Parisi M."/>
            <person name="Parts L."/>
            <person name="Pedersen J.S."/>
            <person name="Pesole G."/>
            <person name="Phillippy A.M."/>
            <person name="Ponting C.P."/>
            <person name="Pop M."/>
            <person name="Porcelli D."/>
            <person name="Powell J.R."/>
            <person name="Prohaska S."/>
            <person name="Pruitt K."/>
            <person name="Puig M."/>
            <person name="Quesneville H."/>
            <person name="Ram K.R."/>
            <person name="Rand D."/>
            <person name="Rasmussen M.D."/>
            <person name="Reed L.K."/>
            <person name="Reenan R."/>
            <person name="Reily A."/>
            <person name="Remington K.A."/>
            <person name="Rieger T.T."/>
            <person name="Ritchie M.G."/>
            <person name="Robin C."/>
            <person name="Rogers Y.H."/>
            <person name="Rohde C."/>
            <person name="Rozas J."/>
            <person name="Rubenfield M.J."/>
            <person name="Ruiz A."/>
            <person name="Russo S."/>
            <person name="Salzberg S.L."/>
            <person name="Sanchez-Gracia A."/>
            <person name="Saranga D.J."/>
            <person name="Sato H."/>
            <person name="Schaeffer S.W."/>
            <person name="Schatz M.C."/>
            <person name="Schlenke T."/>
            <person name="Schwartz R."/>
            <person name="Segarra C."/>
            <person name="Singh R.S."/>
            <person name="Sirot L."/>
            <person name="Sirota M."/>
            <person name="Sisneros N.B."/>
            <person name="Smith C.D."/>
            <person name="Smith T.F."/>
            <person name="Spieth J."/>
            <person name="Stage D.E."/>
            <person name="Stark A."/>
            <person name="Stephan W."/>
            <person name="Strausberg R.L."/>
            <person name="Strempel S."/>
            <person name="Sturgill D."/>
            <person name="Sutton G."/>
            <person name="Sutton G.G."/>
            <person name="Tao W."/>
            <person name="Teichmann S."/>
            <person name="Tobari Y.N."/>
            <person name="Tomimura Y."/>
            <person name="Tsolas J.M."/>
            <person name="Valente V.L."/>
            <person name="Venter E."/>
            <person name="Venter J.C."/>
            <person name="Vicario S."/>
            <person name="Vieira F.G."/>
            <person name="Vilella A.J."/>
            <person name="Villasante A."/>
            <person name="Walenz B."/>
            <person name="Wang J."/>
            <person name="Wasserman M."/>
            <person name="Watts T."/>
            <person name="Wilson D."/>
            <person name="Wilson R.K."/>
            <person name="Wing R.A."/>
            <person name="Wolfner M.F."/>
            <person name="Wong A."/>
            <person name="Wong G.K."/>
            <person name="Wu C.I."/>
            <person name="Wu G."/>
            <person name="Yamamoto D."/>
            <person name="Yang H.P."/>
            <person name="Yang S.P."/>
            <person name="Yorke J.A."/>
            <person name="Yoshida K."/>
            <person name="Zdobnov E."/>
            <person name="Zhang P."/>
            <person name="Zhang Y."/>
            <person name="Zimin A.V."/>
            <person name="Baldwin J."/>
            <person name="Abdouelleil A."/>
            <person name="Abdulkadir J."/>
            <person name="Abebe A."/>
            <person name="Abera B."/>
            <person name="Abreu J."/>
            <person name="Acer S.C."/>
            <person name="Aftuck L."/>
            <person name="Alexander A."/>
            <person name="An P."/>
            <person name="Anderson E."/>
            <person name="Anderson S."/>
            <person name="Arachi H."/>
            <person name="Azer M."/>
            <person name="Bachantsang P."/>
            <person name="Barry A."/>
            <person name="Bayul T."/>
            <person name="Berlin A."/>
            <person name="Bessette D."/>
            <person name="Bloom T."/>
            <person name="Blye J."/>
            <person name="Boguslavskiy L."/>
            <person name="Bonnet C."/>
            <person name="Boukhgalter B."/>
            <person name="Bourzgui I."/>
            <person name="Brown A."/>
            <person name="Cahill P."/>
            <person name="Channer S."/>
            <person name="Cheshatsang Y."/>
            <person name="Chuda L."/>
            <person name="Citroen M."/>
            <person name="Collymore A."/>
            <person name="Cooke P."/>
            <person name="Costello M."/>
            <person name="D'Aco K."/>
            <person name="Daza R."/>
            <person name="De Haan G."/>
            <person name="DeGray S."/>
            <person name="DeMaso C."/>
            <person name="Dhargay N."/>
            <person name="Dooley K."/>
            <person name="Dooley E."/>
            <person name="Doricent M."/>
            <person name="Dorje P."/>
            <person name="Dorjee K."/>
            <person name="Dupes A."/>
            <person name="Elong R."/>
            <person name="Falk J."/>
            <person name="Farina A."/>
            <person name="Faro S."/>
            <person name="Ferguson D."/>
            <person name="Fisher S."/>
            <person name="Foley C.D."/>
            <person name="Franke A."/>
            <person name="Friedrich D."/>
            <person name="Gadbois L."/>
            <person name="Gearin G."/>
            <person name="Gearin C.R."/>
            <person name="Giannoukos G."/>
            <person name="Goode T."/>
            <person name="Graham J."/>
            <person name="Grandbois E."/>
            <person name="Grewal S."/>
            <person name="Gyaltsen K."/>
            <person name="Hafez N."/>
            <person name="Hagos B."/>
            <person name="Hall J."/>
            <person name="Henson C."/>
            <person name="Hollinger A."/>
            <person name="Honan T."/>
            <person name="Huard M.D."/>
            <person name="Hughes L."/>
            <person name="Hurhula B."/>
            <person name="Husby M.E."/>
            <person name="Kamat A."/>
            <person name="Kanga B."/>
            <person name="Kashin S."/>
            <person name="Khazanovich D."/>
            <person name="Kisner P."/>
            <person name="Lance K."/>
            <person name="Lara M."/>
            <person name="Lee W."/>
            <person name="Lennon N."/>
            <person name="Letendre F."/>
            <person name="LeVine R."/>
            <person name="Lipovsky A."/>
            <person name="Liu X."/>
            <person name="Liu J."/>
            <person name="Liu S."/>
            <person name="Lokyitsang T."/>
            <person name="Lokyitsang Y."/>
            <person name="Lubonja R."/>
            <person name="Lui A."/>
            <person name="MacDonald P."/>
            <person name="Magnisalis V."/>
            <person name="Maru K."/>
            <person name="Matthews C."/>
            <person name="McCusker W."/>
            <person name="McDonough S."/>
            <person name="Mehta T."/>
            <person name="Meldrim J."/>
            <person name="Meneus L."/>
            <person name="Mihai O."/>
            <person name="Mihalev A."/>
            <person name="Mihova T."/>
            <person name="Mittelman R."/>
            <person name="Mlenga V."/>
            <person name="Montmayeur A."/>
            <person name="Mulrain L."/>
            <person name="Navidi A."/>
            <person name="Naylor J."/>
            <person name="Negash T."/>
            <person name="Nguyen T."/>
            <person name="Nguyen N."/>
            <person name="Nicol R."/>
            <person name="Norbu C."/>
            <person name="Norbu N."/>
            <person name="Novod N."/>
            <person name="O'Neill B."/>
            <person name="Osman S."/>
            <person name="Markiewicz E."/>
            <person name="Oyono O.L."/>
            <person name="Patti C."/>
            <person name="Phunkhang P."/>
            <person name="Pierre F."/>
            <person name="Priest M."/>
            <person name="Raghuraman S."/>
            <person name="Rege F."/>
            <person name="Reyes R."/>
            <person name="Rise C."/>
            <person name="Rogov P."/>
            <person name="Ross K."/>
            <person name="Ryan E."/>
            <person name="Settipalli S."/>
            <person name="Shea T."/>
            <person name="Sherpa N."/>
            <person name="Shi L."/>
            <person name="Shih D."/>
            <person name="Sparrow T."/>
            <person name="Spaulding J."/>
            <person name="Stalker J."/>
            <person name="Stange-Thomann N."/>
            <person name="Stavropoulos S."/>
            <person name="Stone C."/>
            <person name="Strader C."/>
            <person name="Tesfaye S."/>
            <person name="Thomson T."/>
            <person name="Thoulutsang Y."/>
            <person name="Thoulutsang D."/>
            <person name="Topham K."/>
            <person name="Topping I."/>
            <person name="Tsamla T."/>
            <person name="Vassiliev H."/>
            <person name="Vo A."/>
            <person name="Wangchuk T."/>
            <person name="Wangdi T."/>
            <person name="Weiand M."/>
            <person name="Wilkinson J."/>
            <person name="Wilson A."/>
            <person name="Yadav S."/>
            <person name="Young G."/>
            <person name="Yu Q."/>
            <person name="Zembek L."/>
            <person name="Zhong D."/>
            <person name="Zimmer A."/>
            <person name="Zwirko Z."/>
            <person name="Jaffe D.B."/>
            <person name="Alvarez P."/>
            <person name="Brockman W."/>
            <person name="Butler J."/>
            <person name="Chin C."/>
            <person name="Gnerre S."/>
            <person name="Grabherr M."/>
            <person name="Kleber M."/>
            <person name="Mauceli E."/>
            <person name="MacCallum I."/>
        </authorList>
    </citation>
    <scope>NUCLEOTIDE SEQUENCE [LARGE SCALE GENOMIC DNA]</scope>
    <source>
        <strain evidence="6">Tucson 14024-0371.13</strain>
    </source>
</reference>
<protein>
    <recommendedName>
        <fullName evidence="4">FHA domain-containing protein</fullName>
    </recommendedName>
</protein>
<evidence type="ECO:0000313" key="6">
    <source>
        <dbReference type="Proteomes" id="UP000007801"/>
    </source>
</evidence>
<dbReference type="SMR" id="A0A0N8NZY3"/>
<dbReference type="Gene3D" id="2.60.200.20">
    <property type="match status" value="1"/>
</dbReference>
<gene>
    <name evidence="5" type="primary">Dana\GF27806</name>
    <name evidence="5" type="ORF">GF27806</name>
</gene>
<feature type="domain" description="FHA" evidence="4">
    <location>
        <begin position="236"/>
        <end position="292"/>
    </location>
</feature>